<keyword evidence="4 12" id="KW-0378">Hydrolase</keyword>
<evidence type="ECO:0000256" key="3">
    <source>
        <dbReference type="ARBA" id="ARBA00022741"/>
    </source>
</evidence>
<feature type="domain" description="DEAD-box RNA helicase Q" evidence="16">
    <location>
        <begin position="2"/>
        <end position="30"/>
    </location>
</feature>
<dbReference type="EMBL" id="JAKKPZ010000034">
    <property type="protein sequence ID" value="KAI1708674.1"/>
    <property type="molecule type" value="Genomic_DNA"/>
</dbReference>
<dbReference type="InterPro" id="IPR003877">
    <property type="entry name" value="SPRY_dom"/>
</dbReference>
<feature type="domain" description="Helicase ATP-binding" evidence="14">
    <location>
        <begin position="253"/>
        <end position="427"/>
    </location>
</feature>
<evidence type="ECO:0000256" key="7">
    <source>
        <dbReference type="ARBA" id="ARBA00022840"/>
    </source>
</evidence>
<organism evidence="17 18">
    <name type="scientific">Ditylenchus destructor</name>
    <dbReference type="NCBI Taxonomy" id="166010"/>
    <lineage>
        <taxon>Eukaryota</taxon>
        <taxon>Metazoa</taxon>
        <taxon>Ecdysozoa</taxon>
        <taxon>Nematoda</taxon>
        <taxon>Chromadorea</taxon>
        <taxon>Rhabditida</taxon>
        <taxon>Tylenchina</taxon>
        <taxon>Tylenchomorpha</taxon>
        <taxon>Sphaerularioidea</taxon>
        <taxon>Anguinidae</taxon>
        <taxon>Anguininae</taxon>
        <taxon>Ditylenchus</taxon>
    </lineage>
</organism>
<keyword evidence="7 12" id="KW-0067">ATP-binding</keyword>
<dbReference type="InterPro" id="IPR013320">
    <property type="entry name" value="ConA-like_dom_sf"/>
</dbReference>
<dbReference type="FunFam" id="3.40.50.300:FF:000708">
    <property type="entry name" value="ATP-dependent RNA helicase DDX1"/>
    <property type="match status" value="1"/>
</dbReference>
<dbReference type="Gene3D" id="2.60.120.920">
    <property type="match status" value="1"/>
</dbReference>
<protein>
    <recommendedName>
        <fullName evidence="12">ATP-dependent RNA helicase</fullName>
        <ecNumber evidence="12">3.6.4.13</ecNumber>
    </recommendedName>
</protein>
<reference evidence="17" key="1">
    <citation type="submission" date="2022-01" db="EMBL/GenBank/DDBJ databases">
        <title>Genome Sequence Resource for Two Populations of Ditylenchus destructor, the Migratory Endoparasitic Phytonematode.</title>
        <authorList>
            <person name="Zhang H."/>
            <person name="Lin R."/>
            <person name="Xie B."/>
        </authorList>
    </citation>
    <scope>NUCLEOTIDE SEQUENCE</scope>
    <source>
        <strain evidence="17">BazhouSP</strain>
    </source>
</reference>
<feature type="domain" description="B30.2/SPRY" evidence="13">
    <location>
        <begin position="67"/>
        <end position="244"/>
    </location>
</feature>
<dbReference type="Pfam" id="PF00622">
    <property type="entry name" value="SPRY"/>
    <property type="match status" value="1"/>
</dbReference>
<evidence type="ECO:0000259" key="15">
    <source>
        <dbReference type="PROSITE" id="PS51194"/>
    </source>
</evidence>
<evidence type="ECO:0000259" key="14">
    <source>
        <dbReference type="PROSITE" id="PS51192"/>
    </source>
</evidence>
<keyword evidence="6" id="KW-0269">Exonuclease</keyword>
<evidence type="ECO:0000256" key="1">
    <source>
        <dbReference type="ARBA" id="ARBA00008765"/>
    </source>
</evidence>
<dbReference type="Pfam" id="PF00270">
    <property type="entry name" value="DEAD"/>
    <property type="match status" value="2"/>
</dbReference>
<dbReference type="CDD" id="cd12873">
    <property type="entry name" value="SPRY_DDX1"/>
    <property type="match status" value="1"/>
</dbReference>
<dbReference type="AlphaFoldDB" id="A0AAD4R4C4"/>
<dbReference type="EC" id="3.6.4.13" evidence="12"/>
<dbReference type="CDD" id="cd18787">
    <property type="entry name" value="SF2_C_DEAD"/>
    <property type="match status" value="1"/>
</dbReference>
<dbReference type="Pfam" id="PF00271">
    <property type="entry name" value="Helicase_C"/>
    <property type="match status" value="1"/>
</dbReference>
<evidence type="ECO:0000313" key="17">
    <source>
        <dbReference type="EMBL" id="KAI1708674.1"/>
    </source>
</evidence>
<evidence type="ECO:0000256" key="11">
    <source>
        <dbReference type="PROSITE-ProRule" id="PRU00552"/>
    </source>
</evidence>
<proteinExistence type="inferred from homology"/>
<dbReference type="SMART" id="SM00490">
    <property type="entry name" value="HELICc"/>
    <property type="match status" value="1"/>
</dbReference>
<evidence type="ECO:0000256" key="8">
    <source>
        <dbReference type="ARBA" id="ARBA00022884"/>
    </source>
</evidence>
<dbReference type="Proteomes" id="UP001201812">
    <property type="component" value="Unassembled WGS sequence"/>
</dbReference>
<evidence type="ECO:0000256" key="6">
    <source>
        <dbReference type="ARBA" id="ARBA00022839"/>
    </source>
</evidence>
<keyword evidence="2" id="KW-0540">Nuclease</keyword>
<feature type="short sequence motif" description="Q motif" evidence="11">
    <location>
        <begin position="2"/>
        <end position="30"/>
    </location>
</feature>
<comment type="function">
    <text evidence="12">RNA helicase.</text>
</comment>
<comment type="similarity">
    <text evidence="1">Belongs to the DEAD box helicase family. DDX1 subfamily.</text>
</comment>
<dbReference type="SMART" id="SM00487">
    <property type="entry name" value="DEXDc"/>
    <property type="match status" value="1"/>
</dbReference>
<keyword evidence="8 12" id="KW-0694">RNA-binding</keyword>
<dbReference type="InterPro" id="IPR027417">
    <property type="entry name" value="P-loop_NTPase"/>
</dbReference>
<evidence type="ECO:0000259" key="16">
    <source>
        <dbReference type="PROSITE" id="PS51195"/>
    </source>
</evidence>
<evidence type="ECO:0000256" key="4">
    <source>
        <dbReference type="ARBA" id="ARBA00022801"/>
    </source>
</evidence>
<dbReference type="InterPro" id="IPR043136">
    <property type="entry name" value="B30.2/SPRY_sf"/>
</dbReference>
<accession>A0AAD4R4C4</accession>
<dbReference type="FunFam" id="2.60.120.920:FF:000076">
    <property type="entry name" value="ATP-dependent RNA helicase DDX1"/>
    <property type="match status" value="1"/>
</dbReference>
<dbReference type="InterPro" id="IPR014014">
    <property type="entry name" value="RNA_helicase_DEAD_Q_motif"/>
</dbReference>
<comment type="domain">
    <text evidence="12">The helicase domain is involved in the stimulation of RELA transcriptional activity.</text>
</comment>
<dbReference type="SUPFAM" id="SSF49899">
    <property type="entry name" value="Concanavalin A-like lectins/glucanases"/>
    <property type="match status" value="1"/>
</dbReference>
<keyword evidence="5 12" id="KW-0347">Helicase</keyword>
<comment type="caution">
    <text evidence="17">The sequence shown here is derived from an EMBL/GenBank/DDBJ whole genome shotgun (WGS) entry which is preliminary data.</text>
</comment>
<dbReference type="SUPFAM" id="SSF52540">
    <property type="entry name" value="P-loop containing nucleoside triphosphate hydrolases"/>
    <property type="match status" value="2"/>
</dbReference>
<dbReference type="SMART" id="SM00449">
    <property type="entry name" value="SPRY"/>
    <property type="match status" value="1"/>
</dbReference>
<dbReference type="InterPro" id="IPR014001">
    <property type="entry name" value="Helicase_ATP-bd"/>
</dbReference>
<evidence type="ECO:0000259" key="13">
    <source>
        <dbReference type="PROSITE" id="PS50188"/>
    </source>
</evidence>
<dbReference type="PROSITE" id="PS51194">
    <property type="entry name" value="HELICASE_CTER"/>
    <property type="match status" value="1"/>
</dbReference>
<comment type="catalytic activity">
    <reaction evidence="9 12">
        <text>ATP + H2O = ADP + phosphate + H(+)</text>
        <dbReference type="Rhea" id="RHEA:13065"/>
        <dbReference type="ChEBI" id="CHEBI:15377"/>
        <dbReference type="ChEBI" id="CHEBI:15378"/>
        <dbReference type="ChEBI" id="CHEBI:30616"/>
        <dbReference type="ChEBI" id="CHEBI:43474"/>
        <dbReference type="ChEBI" id="CHEBI:456216"/>
        <dbReference type="EC" id="3.6.4.13"/>
    </reaction>
</comment>
<gene>
    <name evidence="17" type="ORF">DdX_11753</name>
</gene>
<dbReference type="InterPro" id="IPR001870">
    <property type="entry name" value="B30.2/SPRY"/>
</dbReference>
<dbReference type="PROSITE" id="PS51192">
    <property type="entry name" value="HELICASE_ATP_BIND_1"/>
    <property type="match status" value="1"/>
</dbReference>
<evidence type="ECO:0000256" key="10">
    <source>
        <dbReference type="ARBA" id="ARBA00058016"/>
    </source>
</evidence>
<name>A0AAD4R4C4_9BILA</name>
<dbReference type="GO" id="GO:0004527">
    <property type="term" value="F:exonuclease activity"/>
    <property type="evidence" value="ECO:0007669"/>
    <property type="project" value="UniProtKB-KW"/>
</dbReference>
<dbReference type="PROSITE" id="PS50188">
    <property type="entry name" value="B302_SPRY"/>
    <property type="match status" value="1"/>
</dbReference>
<dbReference type="GO" id="GO:0003723">
    <property type="term" value="F:RNA binding"/>
    <property type="evidence" value="ECO:0007669"/>
    <property type="project" value="UniProtKB-UniRule"/>
</dbReference>
<evidence type="ECO:0000256" key="2">
    <source>
        <dbReference type="ARBA" id="ARBA00022722"/>
    </source>
</evidence>
<evidence type="ECO:0000256" key="12">
    <source>
        <dbReference type="RuleBase" id="RU365068"/>
    </source>
</evidence>
<keyword evidence="3 12" id="KW-0547">Nucleotide-binding</keyword>
<sequence>MTAFEEMGVLPELGQAVTEMEWSLPTDIQSEAIPAILGGGDVLMAAETGSGKTGAFCLPIIQIVYESMCDMQKGKNPRRAGGQDGGWKINIFDRDPNLNVDGSGLLCESTHPKAWSGGRATKGVTGKGKYYYEAKIENDGLCRMGFSTPDAALNLGTDPLGFGFGGTGKKSNAGQFEDYGESFTLHDVIGCFLDLDNNAVHFSKNGKEFPTAFKIRPQFVKSTFFPAVVIKNARLRLNFGEEPFKFLPKNGFMAIINAPSDCVRDSDQNANATEQRQTKRAQNAPMCVILEPTKELAQQTDDQIQRFKKFLDTPKIRNMLAVGGIAMNEQMRQLQDGVDIITCTPGRIMDMVKNKAIVLEHVRFFVLDEADSLVSNHDSVRVIQELHQAIPKYSPSGERLQMIVCSATLHNNEVKRLADQYMHYPQWVDLKGSDVVPETVHQVVCMVDPKEDMSWIRLRSKAGEAIRTDGIHASDDIRPGSNNPETLSEAVKILKASYVLKAIEEHKMKQCIIFCRTKLDCDNLENFLTAKGYSCLCLHGDRNATERSKNLERFKKGEISFLICTDVAARGLDVRGVPYVINVTLPPAEEKANYVHRIGRVGRAERMGLAISLVSKVPEKVWYHQCKSRGANCDNTKLVNQHGCAKWYNEPSYLAEIEEHLGVTIAHVATDMSVPVDEYEGKVMYGSKRANQAALQLGHAVELTGAVQELNALERSVQLSYLRMIKPI</sequence>
<dbReference type="PANTHER" id="PTHR24031">
    <property type="entry name" value="RNA HELICASE"/>
    <property type="match status" value="1"/>
</dbReference>
<dbReference type="GO" id="GO:0003724">
    <property type="term" value="F:RNA helicase activity"/>
    <property type="evidence" value="ECO:0007669"/>
    <property type="project" value="UniProtKB-EC"/>
</dbReference>
<dbReference type="Gene3D" id="3.40.50.300">
    <property type="entry name" value="P-loop containing nucleotide triphosphate hydrolases"/>
    <property type="match status" value="3"/>
</dbReference>
<feature type="domain" description="Helicase C-terminal" evidence="15">
    <location>
        <begin position="495"/>
        <end position="680"/>
    </location>
</feature>
<evidence type="ECO:0000313" key="18">
    <source>
        <dbReference type="Proteomes" id="UP001201812"/>
    </source>
</evidence>
<dbReference type="GO" id="GO:0005524">
    <property type="term" value="F:ATP binding"/>
    <property type="evidence" value="ECO:0007669"/>
    <property type="project" value="UniProtKB-UniRule"/>
</dbReference>
<dbReference type="PROSITE" id="PS51195">
    <property type="entry name" value="Q_MOTIF"/>
    <property type="match status" value="1"/>
</dbReference>
<keyword evidence="18" id="KW-1185">Reference proteome</keyword>
<dbReference type="InterPro" id="IPR001650">
    <property type="entry name" value="Helicase_C-like"/>
</dbReference>
<dbReference type="InterPro" id="IPR011545">
    <property type="entry name" value="DEAD/DEAH_box_helicase_dom"/>
</dbReference>
<evidence type="ECO:0000256" key="9">
    <source>
        <dbReference type="ARBA" id="ARBA00047984"/>
    </source>
</evidence>
<evidence type="ECO:0000256" key="5">
    <source>
        <dbReference type="ARBA" id="ARBA00022806"/>
    </source>
</evidence>
<comment type="function">
    <text evidence="10">Acts as an ATP-dependent RNA helicase, able to unwind both RNA-RNA and RNA-DNA duplexes. Possesses 5' single-stranded RNA overhang nuclease activity.</text>
</comment>